<evidence type="ECO:0000313" key="1">
    <source>
        <dbReference type="EMBL" id="SVD79140.1"/>
    </source>
</evidence>
<dbReference type="EMBL" id="UINC01173506">
    <property type="protein sequence ID" value="SVD79140.1"/>
    <property type="molecule type" value="Genomic_DNA"/>
</dbReference>
<protein>
    <submittedName>
        <fullName evidence="1">Uncharacterized protein</fullName>
    </submittedName>
</protein>
<dbReference type="AlphaFoldDB" id="A0A382Y7M8"/>
<accession>A0A382Y7M8</accession>
<organism evidence="1">
    <name type="scientific">marine metagenome</name>
    <dbReference type="NCBI Taxonomy" id="408172"/>
    <lineage>
        <taxon>unclassified sequences</taxon>
        <taxon>metagenomes</taxon>
        <taxon>ecological metagenomes</taxon>
    </lineage>
</organism>
<reference evidence="1" key="1">
    <citation type="submission" date="2018-05" db="EMBL/GenBank/DDBJ databases">
        <authorList>
            <person name="Lanie J.A."/>
            <person name="Ng W.-L."/>
            <person name="Kazmierczak K.M."/>
            <person name="Andrzejewski T.M."/>
            <person name="Davidsen T.M."/>
            <person name="Wayne K.J."/>
            <person name="Tettelin H."/>
            <person name="Glass J.I."/>
            <person name="Rusch D."/>
            <person name="Podicherti R."/>
            <person name="Tsui H.-C.T."/>
            <person name="Winkler M.E."/>
        </authorList>
    </citation>
    <scope>NUCLEOTIDE SEQUENCE</scope>
</reference>
<proteinExistence type="predicted"/>
<name>A0A382Y7M8_9ZZZZ</name>
<sequence length="107" mass="12954">MIAEENSIQQIDKETFCKEIIQTKEKNECYLIKNYLDNFLRDEWFEIYTSDGYKHGYSFASESIKTLNGKHYYVFKSKDIYFGDIDGERVEQTEYQEETFQAFYPFK</sequence>
<feature type="non-terminal residue" evidence="1">
    <location>
        <position position="107"/>
    </location>
</feature>
<gene>
    <name evidence="1" type="ORF">METZ01_LOCUS431994</name>
</gene>